<dbReference type="InterPro" id="IPR023213">
    <property type="entry name" value="CAT-like_dom_sf"/>
</dbReference>
<gene>
    <name evidence="2" type="ORF">ISS99_00135</name>
</gene>
<dbReference type="EMBL" id="JADIKF010000024">
    <property type="protein sequence ID" value="MBM7127916.1"/>
    <property type="molecule type" value="Genomic_DNA"/>
</dbReference>
<feature type="domain" description="Condensation" evidence="1">
    <location>
        <begin position="44"/>
        <end position="100"/>
    </location>
</feature>
<dbReference type="SUPFAM" id="SSF52777">
    <property type="entry name" value="CoA-dependent acyltransferases"/>
    <property type="match status" value="1"/>
</dbReference>
<dbReference type="InterPro" id="IPR001242">
    <property type="entry name" value="Condensation_dom"/>
</dbReference>
<dbReference type="RefSeq" id="WP_204629535.1">
    <property type="nucleotide sequence ID" value="NZ_JADIKF010000024.1"/>
</dbReference>
<organism evidence="2 3">
    <name type="scientific">Dyella mobilis</name>
    <dbReference type="NCBI Taxonomy" id="1849582"/>
    <lineage>
        <taxon>Bacteria</taxon>
        <taxon>Pseudomonadati</taxon>
        <taxon>Pseudomonadota</taxon>
        <taxon>Gammaproteobacteria</taxon>
        <taxon>Lysobacterales</taxon>
        <taxon>Rhodanobacteraceae</taxon>
        <taxon>Dyella</taxon>
    </lineage>
</organism>
<dbReference type="Gene3D" id="3.30.559.10">
    <property type="entry name" value="Chloramphenicol acetyltransferase-like domain"/>
    <property type="match status" value="1"/>
</dbReference>
<reference evidence="2" key="1">
    <citation type="submission" date="2020-10" db="EMBL/GenBank/DDBJ databases">
        <title>Phylogeny of dyella-like bacteria.</title>
        <authorList>
            <person name="Fu J."/>
        </authorList>
    </citation>
    <scope>NUCLEOTIDE SEQUENCE</scope>
    <source>
        <strain evidence="2">DHON07</strain>
    </source>
</reference>
<proteinExistence type="predicted"/>
<protein>
    <recommendedName>
        <fullName evidence="1">Condensation domain-containing protein</fullName>
    </recommendedName>
</protein>
<sequence>MTSSDFTLEGLDKSQVENLIALAKERRLQRKQKRDSSIPIVSREGHLPLSFAQRRLWLLAQLDGVSATYHIPMALHLHGALDVPAWQRSLDALFARHEAL</sequence>
<name>A0ABS2K9T1_9GAMM</name>
<evidence type="ECO:0000259" key="1">
    <source>
        <dbReference type="Pfam" id="PF00668"/>
    </source>
</evidence>
<keyword evidence="3" id="KW-1185">Reference proteome</keyword>
<evidence type="ECO:0000313" key="2">
    <source>
        <dbReference type="EMBL" id="MBM7127916.1"/>
    </source>
</evidence>
<comment type="caution">
    <text evidence="2">The sequence shown here is derived from an EMBL/GenBank/DDBJ whole genome shotgun (WGS) entry which is preliminary data.</text>
</comment>
<dbReference type="Proteomes" id="UP001430193">
    <property type="component" value="Unassembled WGS sequence"/>
</dbReference>
<dbReference type="Pfam" id="PF00668">
    <property type="entry name" value="Condensation"/>
    <property type="match status" value="1"/>
</dbReference>
<evidence type="ECO:0000313" key="3">
    <source>
        <dbReference type="Proteomes" id="UP001430193"/>
    </source>
</evidence>
<feature type="non-terminal residue" evidence="2">
    <location>
        <position position="100"/>
    </location>
</feature>
<accession>A0ABS2K9T1</accession>